<evidence type="ECO:0000256" key="7">
    <source>
        <dbReference type="ARBA" id="ARBA00023242"/>
    </source>
</evidence>
<comment type="function">
    <text evidence="10">Pseudouridylate synthase that catalyzes pseudouridylation of tRNAs and mRNAs. Acts on positions 27/28 in the anticodon stem and also positions 34 and 36 in the anticodon of an intron containing tRNA. Also catalyzes pseudouridylation of mRNAs: mediates pseudouridylation of mRNAs with the consensus sequence 5'-UGUAG-3'. Acts as a regulator of pre-mRNA splicing by mediating pseudouridylation of pre-mRNAs at locations associated with alternatively spliced regions. Pseudouridylation of pre-mRNAs near splice sites directly regulates mRNA splicing and mRNA 3'-end processing. Involved in regulation of nuclear receptor activity through pseudouridylation of SRA1 mRNA.</text>
</comment>
<keyword evidence="6" id="KW-0413">Isomerase</keyword>
<dbReference type="Proteomes" id="UP000504606">
    <property type="component" value="Unplaced"/>
</dbReference>
<evidence type="ECO:0000256" key="4">
    <source>
        <dbReference type="ARBA" id="ARBA00022664"/>
    </source>
</evidence>
<dbReference type="GO" id="GO:0031119">
    <property type="term" value="P:tRNA pseudouridine synthesis"/>
    <property type="evidence" value="ECO:0007669"/>
    <property type="project" value="InterPro"/>
</dbReference>
<evidence type="ECO:0000256" key="14">
    <source>
        <dbReference type="ARBA" id="ARBA00075153"/>
    </source>
</evidence>
<dbReference type="GO" id="GO:0003723">
    <property type="term" value="F:RNA binding"/>
    <property type="evidence" value="ECO:0007669"/>
    <property type="project" value="InterPro"/>
</dbReference>
<dbReference type="EC" id="5.4.99.12" evidence="12"/>
<evidence type="ECO:0000256" key="18">
    <source>
        <dbReference type="PIRSR" id="PIRSR641708-1"/>
    </source>
</evidence>
<dbReference type="GO" id="GO:0005634">
    <property type="term" value="C:nucleus"/>
    <property type="evidence" value="ECO:0007669"/>
    <property type="project" value="UniProtKB-SubCell"/>
</dbReference>
<dbReference type="InterPro" id="IPR001406">
    <property type="entry name" value="PsdUridine_synth_TruA"/>
</dbReference>
<evidence type="ECO:0000256" key="17">
    <source>
        <dbReference type="ARBA" id="ARBA00081344"/>
    </source>
</evidence>
<dbReference type="Gene3D" id="3.30.70.660">
    <property type="entry name" value="Pseudouridine synthase I, catalytic domain, C-terminal subdomain"/>
    <property type="match status" value="1"/>
</dbReference>
<evidence type="ECO:0000256" key="6">
    <source>
        <dbReference type="ARBA" id="ARBA00023235"/>
    </source>
</evidence>
<dbReference type="InterPro" id="IPR041708">
    <property type="entry name" value="PUS1/PUS2-like"/>
</dbReference>
<evidence type="ECO:0000256" key="3">
    <source>
        <dbReference type="ARBA" id="ARBA00009375"/>
    </source>
</evidence>
<evidence type="ECO:0000256" key="9">
    <source>
        <dbReference type="ARBA" id="ARBA00052184"/>
    </source>
</evidence>
<feature type="domain" description="Pseudouridine synthase I TruA alpha/beta" evidence="21">
    <location>
        <begin position="239"/>
        <end position="343"/>
    </location>
</feature>
<keyword evidence="5" id="KW-0819">tRNA processing</keyword>
<name>A0A6J1RQN8_FRAOC</name>
<gene>
    <name evidence="23" type="primary">LOC113201740</name>
</gene>
<accession>A0A6J1RQN8</accession>
<dbReference type="HAMAP" id="MF_00171">
    <property type="entry name" value="TruA"/>
    <property type="match status" value="1"/>
</dbReference>
<dbReference type="InterPro" id="IPR020097">
    <property type="entry name" value="PsdUridine_synth_TruA_a/b_dom"/>
</dbReference>
<dbReference type="NCBIfam" id="TIGR00071">
    <property type="entry name" value="hisT_truA"/>
    <property type="match status" value="1"/>
</dbReference>
<feature type="region of interest" description="Disordered" evidence="20">
    <location>
        <begin position="415"/>
        <end position="439"/>
    </location>
</feature>
<evidence type="ECO:0000256" key="15">
    <source>
        <dbReference type="ARBA" id="ARBA00079087"/>
    </source>
</evidence>
<evidence type="ECO:0000256" key="1">
    <source>
        <dbReference type="ARBA" id="ARBA00001166"/>
    </source>
</evidence>
<dbReference type="CDD" id="cd02568">
    <property type="entry name" value="PseudoU_synth_PUS1_PUS2"/>
    <property type="match status" value="1"/>
</dbReference>
<protein>
    <recommendedName>
        <fullName evidence="13">Pseudouridylate synthase 1 homolog</fullName>
        <ecNumber evidence="12">5.4.99.12</ecNumber>
    </recommendedName>
    <alternativeName>
        <fullName evidence="14">tRNA pseudouridine synthase 1</fullName>
    </alternativeName>
    <alternativeName>
        <fullName evidence="17">tRNA pseudouridine(38-40) synthase</fullName>
    </alternativeName>
    <alternativeName>
        <fullName evidence="15">tRNA pseudouridylate synthase I</fullName>
    </alternativeName>
    <alternativeName>
        <fullName evidence="16">tRNA-uridine isomerase I</fullName>
    </alternativeName>
</protein>
<feature type="active site" description="Nucleophile" evidence="18">
    <location>
        <position position="150"/>
    </location>
</feature>
<evidence type="ECO:0000313" key="22">
    <source>
        <dbReference type="Proteomes" id="UP000504606"/>
    </source>
</evidence>
<dbReference type="GO" id="GO:0006397">
    <property type="term" value="P:mRNA processing"/>
    <property type="evidence" value="ECO:0007669"/>
    <property type="project" value="UniProtKB-KW"/>
</dbReference>
<feature type="region of interest" description="Disordered" evidence="20">
    <location>
        <begin position="17"/>
        <end position="42"/>
    </location>
</feature>
<dbReference type="SUPFAM" id="SSF55120">
    <property type="entry name" value="Pseudouridine synthase"/>
    <property type="match status" value="1"/>
</dbReference>
<dbReference type="InterPro" id="IPR020103">
    <property type="entry name" value="PsdUridine_synth_cat_dom_sf"/>
</dbReference>
<evidence type="ECO:0000256" key="13">
    <source>
        <dbReference type="ARBA" id="ARBA00068582"/>
    </source>
</evidence>
<dbReference type="AlphaFoldDB" id="A0A6J1RQN8"/>
<comment type="subcellular location">
    <subcellularLocation>
        <location evidence="2">Nucleus</location>
    </subcellularLocation>
</comment>
<dbReference type="GO" id="GO:0160147">
    <property type="term" value="F:tRNA pseudouridine(38-40) synthase activity"/>
    <property type="evidence" value="ECO:0007669"/>
    <property type="project" value="UniProtKB-EC"/>
</dbReference>
<dbReference type="RefSeq" id="XP_026271414.1">
    <property type="nucleotide sequence ID" value="XM_026415629.2"/>
</dbReference>
<organism evidence="22 23">
    <name type="scientific">Frankliniella occidentalis</name>
    <name type="common">Western flower thrips</name>
    <name type="synonym">Euthrips occidentalis</name>
    <dbReference type="NCBI Taxonomy" id="133901"/>
    <lineage>
        <taxon>Eukaryota</taxon>
        <taxon>Metazoa</taxon>
        <taxon>Ecdysozoa</taxon>
        <taxon>Arthropoda</taxon>
        <taxon>Hexapoda</taxon>
        <taxon>Insecta</taxon>
        <taxon>Pterygota</taxon>
        <taxon>Neoptera</taxon>
        <taxon>Paraneoptera</taxon>
        <taxon>Thysanoptera</taxon>
        <taxon>Terebrantia</taxon>
        <taxon>Thripoidea</taxon>
        <taxon>Thripidae</taxon>
        <taxon>Frankliniella</taxon>
    </lineage>
</organism>
<proteinExistence type="inferred from homology"/>
<reference evidence="23" key="1">
    <citation type="submission" date="2025-08" db="UniProtKB">
        <authorList>
            <consortium name="RefSeq"/>
        </authorList>
    </citation>
    <scope>IDENTIFICATION</scope>
    <source>
        <tissue evidence="23">Whole organism</tissue>
    </source>
</reference>
<evidence type="ECO:0000313" key="23">
    <source>
        <dbReference type="RefSeq" id="XP_026271414.1"/>
    </source>
</evidence>
<comment type="similarity">
    <text evidence="3">Belongs to the tRNA pseudouridine synthase TruA family.</text>
</comment>
<evidence type="ECO:0000259" key="21">
    <source>
        <dbReference type="Pfam" id="PF01416"/>
    </source>
</evidence>
<dbReference type="PANTHER" id="PTHR11142">
    <property type="entry name" value="PSEUDOURIDYLATE SYNTHASE"/>
    <property type="match status" value="1"/>
</dbReference>
<dbReference type="InterPro" id="IPR020094">
    <property type="entry name" value="TruA/RsuA/RluB/E/F_N"/>
</dbReference>
<feature type="compositionally biased region" description="Acidic residues" evidence="20">
    <location>
        <begin position="423"/>
        <end position="435"/>
    </location>
</feature>
<dbReference type="GeneID" id="113201740"/>
<evidence type="ECO:0000256" key="11">
    <source>
        <dbReference type="ARBA" id="ARBA00064589"/>
    </source>
</evidence>
<dbReference type="KEGG" id="foc:113201740"/>
<feature type="binding site" evidence="19">
    <location>
        <position position="204"/>
    </location>
    <ligand>
        <name>substrate</name>
    </ligand>
</feature>
<evidence type="ECO:0000256" key="2">
    <source>
        <dbReference type="ARBA" id="ARBA00004123"/>
    </source>
</evidence>
<dbReference type="Pfam" id="PF01416">
    <property type="entry name" value="PseudoU_synth_1"/>
    <property type="match status" value="1"/>
</dbReference>
<evidence type="ECO:0000256" key="20">
    <source>
        <dbReference type="SAM" id="MobiDB-lite"/>
    </source>
</evidence>
<comment type="subunit">
    <text evidence="11">Monomer. Forms a complex with RARG and the SRA1 RNA in the nucleus.</text>
</comment>
<evidence type="ECO:0000256" key="19">
    <source>
        <dbReference type="PIRSR" id="PIRSR641708-2"/>
    </source>
</evidence>
<evidence type="ECO:0000256" key="10">
    <source>
        <dbReference type="ARBA" id="ARBA00053709"/>
    </source>
</evidence>
<dbReference type="PANTHER" id="PTHR11142:SF4">
    <property type="entry name" value="PSEUDOURIDYLATE SYNTHASE 1 HOMOLOG"/>
    <property type="match status" value="1"/>
</dbReference>
<comment type="catalytic activity">
    <reaction evidence="8">
        <text>a uridine in tRNA = a pseudouridine in tRNA</text>
        <dbReference type="Rhea" id="RHEA:54572"/>
        <dbReference type="Rhea" id="RHEA-COMP:13339"/>
        <dbReference type="Rhea" id="RHEA-COMP:13934"/>
        <dbReference type="ChEBI" id="CHEBI:65314"/>
        <dbReference type="ChEBI" id="CHEBI:65315"/>
    </reaction>
</comment>
<evidence type="ECO:0000256" key="16">
    <source>
        <dbReference type="ARBA" id="ARBA00080849"/>
    </source>
</evidence>
<evidence type="ECO:0000256" key="8">
    <source>
        <dbReference type="ARBA" id="ARBA00036943"/>
    </source>
</evidence>
<dbReference type="OrthoDB" id="10256309at2759"/>
<keyword evidence="22" id="KW-1185">Reference proteome</keyword>
<dbReference type="Gene3D" id="3.30.70.580">
    <property type="entry name" value="Pseudouridine synthase I, catalytic domain, N-terminal subdomain"/>
    <property type="match status" value="1"/>
</dbReference>
<comment type="catalytic activity">
    <reaction evidence="1">
        <text>a uridine in mRNA = a pseudouridine in mRNA</text>
        <dbReference type="Rhea" id="RHEA:56644"/>
        <dbReference type="Rhea" id="RHEA-COMP:14658"/>
        <dbReference type="Rhea" id="RHEA-COMP:14659"/>
        <dbReference type="ChEBI" id="CHEBI:65314"/>
        <dbReference type="ChEBI" id="CHEBI:65315"/>
    </reaction>
</comment>
<keyword evidence="7" id="KW-0539">Nucleus</keyword>
<sequence>MFQDILFHLSIMSTSKRQQDEQQIDSQPIKKPRLPECDSNTDADESVIAKSVKHVKSNDLEGNLPEAVLDIDIKPDQVKDITSNDKKVKRRKVVLLLSYSGWGYFGMQRNPDTKTIEGDLLLALKNAGVITDEQYDKPQLMLFQRAARTDKGVSAVRQVVSLKLPEETDINAINKNLPPQIRVVSMKRTTKGFNSKVNCDARTYSYVLPTFAFMPPGGELEDSFRISKEIIERVNQVLKNYVGTHNFHNFTLKKGFKDASAKRFMHSFTCGEPFVRDNKEYIILTVKGQSFMQHHIRKMIGLAIAILRGYTVEGTIQKAFCSDPIDIPKAPGLGLMLEEVHYEAYNRRYGSDGVHEKLDWSKHEEFINDFKEKFILQNILKTEEEEKSMLSWMATLSGHSYSLREDRPPTCIQVPDKSSVQAENEESPTEQESISENDVKIFKKLPLSSETDPDQSINVSG</sequence>
<dbReference type="FunFam" id="3.30.70.660:FF:000002">
    <property type="entry name" value="tRNA pseudouridine synthase"/>
    <property type="match status" value="1"/>
</dbReference>
<evidence type="ECO:0000256" key="5">
    <source>
        <dbReference type="ARBA" id="ARBA00022694"/>
    </source>
</evidence>
<dbReference type="GO" id="GO:1990481">
    <property type="term" value="P:mRNA pseudouridine synthesis"/>
    <property type="evidence" value="ECO:0007669"/>
    <property type="project" value="TreeGrafter"/>
</dbReference>
<dbReference type="InterPro" id="IPR020095">
    <property type="entry name" value="PsdUridine_synth_TruA_C"/>
</dbReference>
<keyword evidence="4" id="KW-0507">mRNA processing</keyword>
<dbReference type="FunFam" id="3.30.70.580:FF:000002">
    <property type="entry name" value="tRNA pseudouridine synthase"/>
    <property type="match status" value="1"/>
</dbReference>
<evidence type="ECO:0000256" key="12">
    <source>
        <dbReference type="ARBA" id="ARBA00066509"/>
    </source>
</evidence>
<comment type="catalytic activity">
    <reaction evidence="9">
        <text>uridine(38/39/40) in tRNA = pseudouridine(38/39/40) in tRNA</text>
        <dbReference type="Rhea" id="RHEA:22376"/>
        <dbReference type="Rhea" id="RHEA-COMP:10085"/>
        <dbReference type="Rhea" id="RHEA-COMP:10087"/>
        <dbReference type="ChEBI" id="CHEBI:65314"/>
        <dbReference type="ChEBI" id="CHEBI:65315"/>
        <dbReference type="EC" id="5.4.99.12"/>
    </reaction>
</comment>